<reference evidence="2 3" key="1">
    <citation type="submission" date="2016-10" db="EMBL/GenBank/DDBJ databases">
        <authorList>
            <person name="de Groot N.N."/>
        </authorList>
    </citation>
    <scope>NUCLEOTIDE SEQUENCE [LARGE SCALE GENOMIC DNA]</scope>
    <source>
        <strain evidence="2 3">47C3B</strain>
    </source>
</reference>
<sequence length="170" mass="19945">MSPSLSEVEALVSQLAQKIDAPEEYLPTYGDSKDGGHPYIEIESGVLFYLAKERGQQTLYYIALDLDDLLYHIFKDVTFMIATKYELKNRVRGQSFRRILFIEQERLIGVLDEKWQARLQKKHEQILVDHPFNDNADERATYYKQLVKNHQYPGNEWSLACEKYPLPDKN</sequence>
<organism evidence="2 3">
    <name type="scientific">Mucilaginibacter pineti</name>
    <dbReference type="NCBI Taxonomy" id="1391627"/>
    <lineage>
        <taxon>Bacteria</taxon>
        <taxon>Pseudomonadati</taxon>
        <taxon>Bacteroidota</taxon>
        <taxon>Sphingobacteriia</taxon>
        <taxon>Sphingobacteriales</taxon>
        <taxon>Sphingobacteriaceae</taxon>
        <taxon>Mucilaginibacter</taxon>
    </lineage>
</organism>
<dbReference type="InterPro" id="IPR028952">
    <property type="entry name" value="Imm63"/>
</dbReference>
<accession>A0A1G6YXR0</accession>
<gene>
    <name evidence="2" type="ORF">SAMN05216464_103134</name>
</gene>
<dbReference type="STRING" id="1391627.SAMN05216464_103134"/>
<dbReference type="Proteomes" id="UP000199072">
    <property type="component" value="Unassembled WGS sequence"/>
</dbReference>
<name>A0A1G6YXR0_9SPHI</name>
<dbReference type="OrthoDB" id="5197199at2"/>
<dbReference type="RefSeq" id="WP_091147858.1">
    <property type="nucleotide sequence ID" value="NZ_FNAI01000003.1"/>
</dbReference>
<dbReference type="AlphaFoldDB" id="A0A1G6YXR0"/>
<protein>
    <submittedName>
        <fullName evidence="2">Immunity protein 63</fullName>
    </submittedName>
</protein>
<evidence type="ECO:0000313" key="3">
    <source>
        <dbReference type="Proteomes" id="UP000199072"/>
    </source>
</evidence>
<dbReference type="Pfam" id="PF15599">
    <property type="entry name" value="Imm63"/>
    <property type="match status" value="1"/>
</dbReference>
<dbReference type="EMBL" id="FNAI01000003">
    <property type="protein sequence ID" value="SDD95042.1"/>
    <property type="molecule type" value="Genomic_DNA"/>
</dbReference>
<evidence type="ECO:0000313" key="2">
    <source>
        <dbReference type="EMBL" id="SDD95042.1"/>
    </source>
</evidence>
<proteinExistence type="predicted"/>
<feature type="domain" description="Immunity protein 63" evidence="1">
    <location>
        <begin position="49"/>
        <end position="122"/>
    </location>
</feature>
<evidence type="ECO:0000259" key="1">
    <source>
        <dbReference type="Pfam" id="PF15599"/>
    </source>
</evidence>
<keyword evidence="3" id="KW-1185">Reference proteome</keyword>